<proteinExistence type="predicted"/>
<accession>A0AAN4YDY2</accession>
<comment type="caution">
    <text evidence="3">The sequence shown here is derived from an EMBL/GenBank/DDBJ whole genome shotgun (WGS) entry which is preliminary data.</text>
</comment>
<protein>
    <submittedName>
        <fullName evidence="3">Unnamed protein product</fullName>
    </submittedName>
</protein>
<dbReference type="Proteomes" id="UP001165205">
    <property type="component" value="Unassembled WGS sequence"/>
</dbReference>
<sequence>MRLKIRRIMILWSKFLIQADSPVNSKRYTVHPWIWLAQQVNQKTGGAWLHTPHGDWNKTPIKRQERISPWG</sequence>
<gene>
    <name evidence="3" type="ORF">Aory04_000491900</name>
</gene>
<keyword evidence="2" id="KW-0732">Signal</keyword>
<evidence type="ECO:0000313" key="3">
    <source>
        <dbReference type="EMBL" id="GMG28506.1"/>
    </source>
</evidence>
<dbReference type="AlphaFoldDB" id="A0AAN4YDY2"/>
<feature type="signal peptide" evidence="2">
    <location>
        <begin position="1"/>
        <end position="19"/>
    </location>
</feature>
<evidence type="ECO:0000256" key="2">
    <source>
        <dbReference type="SAM" id="SignalP"/>
    </source>
</evidence>
<evidence type="ECO:0000256" key="1">
    <source>
        <dbReference type="SAM" id="MobiDB-lite"/>
    </source>
</evidence>
<feature type="compositionally biased region" description="Basic and acidic residues" evidence="1">
    <location>
        <begin position="52"/>
        <end position="71"/>
    </location>
</feature>
<organism evidence="3 4">
    <name type="scientific">Aspergillus oryzae</name>
    <name type="common">Yellow koji mold</name>
    <dbReference type="NCBI Taxonomy" id="5062"/>
    <lineage>
        <taxon>Eukaryota</taxon>
        <taxon>Fungi</taxon>
        <taxon>Dikarya</taxon>
        <taxon>Ascomycota</taxon>
        <taxon>Pezizomycotina</taxon>
        <taxon>Eurotiomycetes</taxon>
        <taxon>Eurotiomycetidae</taxon>
        <taxon>Eurotiales</taxon>
        <taxon>Aspergillaceae</taxon>
        <taxon>Aspergillus</taxon>
        <taxon>Aspergillus subgen. Circumdati</taxon>
    </lineage>
</organism>
<feature type="region of interest" description="Disordered" evidence="1">
    <location>
        <begin position="47"/>
        <end position="71"/>
    </location>
</feature>
<reference evidence="3" key="1">
    <citation type="submission" date="2023-04" db="EMBL/GenBank/DDBJ databases">
        <title>Aspergillus oryzae NBRC 4228.</title>
        <authorList>
            <person name="Ichikawa N."/>
            <person name="Sato H."/>
            <person name="Tonouchi N."/>
        </authorList>
    </citation>
    <scope>NUCLEOTIDE SEQUENCE</scope>
    <source>
        <strain evidence="3">NBRC 4228</strain>
    </source>
</reference>
<feature type="chain" id="PRO_5042940115" evidence="2">
    <location>
        <begin position="20"/>
        <end position="71"/>
    </location>
</feature>
<name>A0AAN4YDY2_ASPOZ</name>
<evidence type="ECO:0000313" key="4">
    <source>
        <dbReference type="Proteomes" id="UP001165205"/>
    </source>
</evidence>
<dbReference type="EMBL" id="BSYA01000046">
    <property type="protein sequence ID" value="GMG28506.1"/>
    <property type="molecule type" value="Genomic_DNA"/>
</dbReference>